<organism evidence="1 2">
    <name type="scientific">Aequorivita viscosa</name>
    <dbReference type="NCBI Taxonomy" id="797419"/>
    <lineage>
        <taxon>Bacteria</taxon>
        <taxon>Pseudomonadati</taxon>
        <taxon>Bacteroidota</taxon>
        <taxon>Flavobacteriia</taxon>
        <taxon>Flavobacteriales</taxon>
        <taxon>Flavobacteriaceae</taxon>
        <taxon>Aequorivita</taxon>
    </lineage>
</organism>
<proteinExistence type="predicted"/>
<dbReference type="AlphaFoldDB" id="A0A1M6F089"/>
<dbReference type="Proteomes" id="UP000184172">
    <property type="component" value="Unassembled WGS sequence"/>
</dbReference>
<evidence type="ECO:0000313" key="1">
    <source>
        <dbReference type="EMBL" id="SHI91056.1"/>
    </source>
</evidence>
<keyword evidence="2" id="KW-1185">Reference proteome</keyword>
<accession>A0A1M6F089</accession>
<dbReference type="EMBL" id="FQYV01000007">
    <property type="protein sequence ID" value="SHI91056.1"/>
    <property type="molecule type" value="Genomic_DNA"/>
</dbReference>
<evidence type="ECO:0000313" key="2">
    <source>
        <dbReference type="Proteomes" id="UP000184172"/>
    </source>
</evidence>
<sequence length="434" mass="49802">MWPKTWLKICCYIYTMIKKISLLFLLLFSINSFASYILIPMDAKFQKEHLKAYGITYWVLEKQLTVKWLLNYRGGSFLMPDTPEIQRECQIRGVSFEVLSNSRTEQILTEISSPSKNMDAVVLEKAPKIAVYSPKSNLPWDDAVTMVLTYAEIPYTVIYDEEVLSDQLILYDWLHLHHEDFTGQYGKFYRAYRSTPWYIEEKKRAEALAAKLGYSKVSEEKLAVAKNIRDYVIGGGFMFAMCSATDSFDIALSAEGVDICEPMFDGDPSEPNYQSKIDFNKTFAFTDFTLERNPMVYEFSSIDTTNKRKVPKESDYFTLMDYSAKWDPIPTMLCQNHTALVKGFMGQTTAFERDHVKANVLVMGENKSNGEARYIHGINGKGFFTFYGGHDPEDYQHRVGDAPTELALHPNSPGYRLILNNVLFPAAKKKKQKT</sequence>
<protein>
    <recommendedName>
        <fullName evidence="3">Asparagine synthetase B</fullName>
    </recommendedName>
</protein>
<evidence type="ECO:0008006" key="3">
    <source>
        <dbReference type="Google" id="ProtNLM"/>
    </source>
</evidence>
<dbReference type="STRING" id="797419.SAMN05216556_1086"/>
<reference evidence="2" key="1">
    <citation type="submission" date="2016-11" db="EMBL/GenBank/DDBJ databases">
        <authorList>
            <person name="Varghese N."/>
            <person name="Submissions S."/>
        </authorList>
    </citation>
    <scope>NUCLEOTIDE SEQUENCE [LARGE SCALE GENOMIC DNA]</scope>
    <source>
        <strain evidence="2">DSM 26349</strain>
    </source>
</reference>
<name>A0A1M6F089_9FLAO</name>
<gene>
    <name evidence="1" type="ORF">SAMN04487908_1076</name>
</gene>